<organism evidence="2 3">
    <name type="scientific">Pantoea cypripedii</name>
    <name type="common">Pectobacterium cypripedii</name>
    <name type="synonym">Erwinia cypripedii</name>
    <dbReference type="NCBI Taxonomy" id="55209"/>
    <lineage>
        <taxon>Bacteria</taxon>
        <taxon>Pseudomonadati</taxon>
        <taxon>Pseudomonadota</taxon>
        <taxon>Gammaproteobacteria</taxon>
        <taxon>Enterobacterales</taxon>
        <taxon>Erwiniaceae</taxon>
        <taxon>Pantoea</taxon>
    </lineage>
</organism>
<dbReference type="STRING" id="55209.HA50_15455"/>
<dbReference type="PANTHER" id="PTHR39586:SF1">
    <property type="entry name" value="CYTOPLASMIC PROTEIN"/>
    <property type="match status" value="1"/>
</dbReference>
<dbReference type="GO" id="GO:0044010">
    <property type="term" value="P:single-species biofilm formation"/>
    <property type="evidence" value="ECO:0007669"/>
    <property type="project" value="TreeGrafter"/>
</dbReference>
<dbReference type="Proteomes" id="UP000193749">
    <property type="component" value="Unassembled WGS sequence"/>
</dbReference>
<dbReference type="PANTHER" id="PTHR39586">
    <property type="entry name" value="CYTOPLASMIC PROTEIN-RELATED"/>
    <property type="match status" value="1"/>
</dbReference>
<accession>A0A1X1EXB0</accession>
<evidence type="ECO:0000313" key="3">
    <source>
        <dbReference type="Proteomes" id="UP000193749"/>
    </source>
</evidence>
<keyword evidence="3" id="KW-1185">Reference proteome</keyword>
<dbReference type="AlphaFoldDB" id="A0A1X1EXB0"/>
<proteinExistence type="predicted"/>
<sequence>MSSQQLILQRLQQVEAVMREHDHWQTQSPDVAAFDSTQPFCLDTMAPLEWLQWVLIPRMQALIVADAPLPQNFAVAHYFEMALPPTTPGHPMLLLTLSQLDALFTGPSA</sequence>
<feature type="domain" description="YqcC-like" evidence="1">
    <location>
        <begin position="7"/>
        <end position="103"/>
    </location>
</feature>
<comment type="caution">
    <text evidence="2">The sequence shown here is derived from an EMBL/GenBank/DDBJ whole genome shotgun (WGS) entry which is preliminary data.</text>
</comment>
<dbReference type="OrthoDB" id="8794567at2"/>
<dbReference type="SUPFAM" id="SSF158452">
    <property type="entry name" value="YqcC-like"/>
    <property type="match status" value="1"/>
</dbReference>
<dbReference type="InterPro" id="IPR023376">
    <property type="entry name" value="YqcC-like_dom"/>
</dbReference>
<evidence type="ECO:0000313" key="2">
    <source>
        <dbReference type="EMBL" id="ORM94666.1"/>
    </source>
</evidence>
<dbReference type="RefSeq" id="WP_084876490.1">
    <property type="nucleotide sequence ID" value="NZ_JAGGMY010000001.1"/>
</dbReference>
<protein>
    <recommendedName>
        <fullName evidence="1">YqcC-like domain-containing protein</fullName>
    </recommendedName>
</protein>
<reference evidence="2 3" key="1">
    <citation type="journal article" date="2017" name="Antonie Van Leeuwenhoek">
        <title>Phylogenomic resolution of the bacterial genus Pantoea and its relationship with Erwinia and Tatumella.</title>
        <authorList>
            <person name="Palmer M."/>
            <person name="Steenkamp E.T."/>
            <person name="Coetzee M.P."/>
            <person name="Chan W.Y."/>
            <person name="van Zyl E."/>
            <person name="De Maayer P."/>
            <person name="Coutinho T.A."/>
            <person name="Blom J."/>
            <person name="Smits T.H."/>
            <person name="Duffy B."/>
            <person name="Venter S.N."/>
        </authorList>
    </citation>
    <scope>NUCLEOTIDE SEQUENCE [LARGE SCALE GENOMIC DNA]</scope>
    <source>
        <strain evidence="2 3">LMG 2657</strain>
    </source>
</reference>
<evidence type="ECO:0000259" key="1">
    <source>
        <dbReference type="Pfam" id="PF04287"/>
    </source>
</evidence>
<dbReference type="Pfam" id="PF04287">
    <property type="entry name" value="DUF446"/>
    <property type="match status" value="1"/>
</dbReference>
<dbReference type="Gene3D" id="1.20.1440.40">
    <property type="entry name" value="YqcC-like"/>
    <property type="match status" value="1"/>
</dbReference>
<dbReference type="InterPro" id="IPR036814">
    <property type="entry name" value="YqcC-like_sf"/>
</dbReference>
<name>A0A1X1EXB0_PANCY</name>
<dbReference type="PIRSF" id="PIRSF006257">
    <property type="entry name" value="UCP006257"/>
    <property type="match status" value="1"/>
</dbReference>
<gene>
    <name evidence="2" type="ORF">HA50_15455</name>
</gene>
<dbReference type="EMBL" id="MLJI01000001">
    <property type="protein sequence ID" value="ORM94666.1"/>
    <property type="molecule type" value="Genomic_DNA"/>
</dbReference>
<dbReference type="InterPro" id="IPR007384">
    <property type="entry name" value="UCP006257"/>
</dbReference>